<evidence type="ECO:0000256" key="3">
    <source>
        <dbReference type="ARBA" id="ARBA00022801"/>
    </source>
</evidence>
<keyword evidence="3" id="KW-0378">Hydrolase</keyword>
<dbReference type="PANTHER" id="PTHR11717">
    <property type="entry name" value="LOW MOLECULAR WEIGHT PROTEIN TYROSINE PHOSPHATASE"/>
    <property type="match status" value="1"/>
</dbReference>
<evidence type="ECO:0000259" key="7">
    <source>
        <dbReference type="SMART" id="SM00226"/>
    </source>
</evidence>
<dbReference type="EC" id="3.1.3.48" evidence="2"/>
<feature type="domain" description="Phosphotyrosine protein phosphatase I" evidence="7">
    <location>
        <begin position="52"/>
        <end position="196"/>
    </location>
</feature>
<evidence type="ECO:0000256" key="4">
    <source>
        <dbReference type="ARBA" id="ARBA00022912"/>
    </source>
</evidence>
<feature type="active site" description="Nucleophile" evidence="6">
    <location>
        <position position="58"/>
    </location>
</feature>
<proteinExistence type="inferred from homology"/>
<dbReference type="Gene3D" id="3.40.50.2300">
    <property type="match status" value="1"/>
</dbReference>
<dbReference type="PANTHER" id="PTHR11717:SF31">
    <property type="entry name" value="LOW MOLECULAR WEIGHT PROTEIN-TYROSINE-PHOSPHATASE ETP-RELATED"/>
    <property type="match status" value="1"/>
</dbReference>
<organism evidence="8 9">
    <name type="scientific">Nitrospira tepida</name>
    <dbReference type="NCBI Taxonomy" id="2973512"/>
    <lineage>
        <taxon>Bacteria</taxon>
        <taxon>Pseudomonadati</taxon>
        <taxon>Nitrospirota</taxon>
        <taxon>Nitrospiria</taxon>
        <taxon>Nitrospirales</taxon>
        <taxon>Nitrospiraceae</taxon>
        <taxon>Nitrospira</taxon>
    </lineage>
</organism>
<evidence type="ECO:0000256" key="5">
    <source>
        <dbReference type="ARBA" id="ARBA00051722"/>
    </source>
</evidence>
<evidence type="ECO:0000313" key="9">
    <source>
        <dbReference type="Proteomes" id="UP001179121"/>
    </source>
</evidence>
<evidence type="ECO:0000256" key="1">
    <source>
        <dbReference type="ARBA" id="ARBA00011063"/>
    </source>
</evidence>
<accession>A0AA86N0S3</accession>
<name>A0AA86N0S3_9BACT</name>
<dbReference type="AlphaFoldDB" id="A0AA86N0S3"/>
<gene>
    <name evidence="8" type="ORF">DNFV4_02976</name>
</gene>
<dbReference type="InterPro" id="IPR050438">
    <property type="entry name" value="LMW_PTPase"/>
</dbReference>
<dbReference type="SMART" id="SM00226">
    <property type="entry name" value="LMWPc"/>
    <property type="match status" value="1"/>
</dbReference>
<comment type="similarity">
    <text evidence="1">Belongs to the low molecular weight phosphotyrosine protein phosphatase family.</text>
</comment>
<evidence type="ECO:0000313" key="8">
    <source>
        <dbReference type="EMBL" id="CAI4032546.1"/>
    </source>
</evidence>
<evidence type="ECO:0000256" key="6">
    <source>
        <dbReference type="PIRSR" id="PIRSR617867-1"/>
    </source>
</evidence>
<dbReference type="SUPFAM" id="SSF52788">
    <property type="entry name" value="Phosphotyrosine protein phosphatases I"/>
    <property type="match status" value="1"/>
</dbReference>
<dbReference type="EMBL" id="OX365700">
    <property type="protein sequence ID" value="CAI4032546.1"/>
    <property type="molecule type" value="Genomic_DNA"/>
</dbReference>
<sequence length="219" mass="24084">MSDAGSAGVRSTVGLYFHALRAAAGHVYRRLKFLRLAYEQVTASKVLPHPVRSVLFVCKGNVCRSPLAEAYFAAQVRKQGLAISVSSAGIETTAGKPAHPLAQEVARQGGILLARHATTPLFQDLMQRSDLVLVMEVAQKDRVAKLYPRERHKIFVLGRFCKKGPLDIDDPYSGTPEDFRLCFERIRESCDQVLRQIVERSKAQAANADAAQPSARPAN</sequence>
<dbReference type="PRINTS" id="PR00719">
    <property type="entry name" value="LMWPTPASE"/>
</dbReference>
<feature type="active site" evidence="6">
    <location>
        <position position="64"/>
    </location>
</feature>
<keyword evidence="4" id="KW-0904">Protein phosphatase</keyword>
<dbReference type="GO" id="GO:0004725">
    <property type="term" value="F:protein tyrosine phosphatase activity"/>
    <property type="evidence" value="ECO:0007669"/>
    <property type="project" value="UniProtKB-EC"/>
</dbReference>
<evidence type="ECO:0000256" key="2">
    <source>
        <dbReference type="ARBA" id="ARBA00013064"/>
    </source>
</evidence>
<keyword evidence="9" id="KW-1185">Reference proteome</keyword>
<protein>
    <recommendedName>
        <fullName evidence="2">protein-tyrosine-phosphatase</fullName>
        <ecNumber evidence="2">3.1.3.48</ecNumber>
    </recommendedName>
</protein>
<feature type="active site" description="Proton donor" evidence="6">
    <location>
        <position position="170"/>
    </location>
</feature>
<dbReference type="InterPro" id="IPR023485">
    <property type="entry name" value="Ptyr_pPase"/>
</dbReference>
<comment type="catalytic activity">
    <reaction evidence="5">
        <text>O-phospho-L-tyrosyl-[protein] + H2O = L-tyrosyl-[protein] + phosphate</text>
        <dbReference type="Rhea" id="RHEA:10684"/>
        <dbReference type="Rhea" id="RHEA-COMP:10136"/>
        <dbReference type="Rhea" id="RHEA-COMP:20101"/>
        <dbReference type="ChEBI" id="CHEBI:15377"/>
        <dbReference type="ChEBI" id="CHEBI:43474"/>
        <dbReference type="ChEBI" id="CHEBI:46858"/>
        <dbReference type="ChEBI" id="CHEBI:61978"/>
        <dbReference type="EC" id="3.1.3.48"/>
    </reaction>
</comment>
<reference evidence="8" key="1">
    <citation type="submission" date="2022-10" db="EMBL/GenBank/DDBJ databases">
        <authorList>
            <person name="Koch H."/>
        </authorList>
    </citation>
    <scope>NUCLEOTIDE SEQUENCE</scope>
    <source>
        <strain evidence="8">DNF</strain>
    </source>
</reference>
<dbReference type="InterPro" id="IPR036196">
    <property type="entry name" value="Ptyr_pPase_sf"/>
</dbReference>
<dbReference type="Proteomes" id="UP001179121">
    <property type="component" value="Chromosome"/>
</dbReference>
<dbReference type="CDD" id="cd16343">
    <property type="entry name" value="LMWPTP"/>
    <property type="match status" value="1"/>
</dbReference>
<dbReference type="InterPro" id="IPR017867">
    <property type="entry name" value="Tyr_phospatase_low_mol_wt"/>
</dbReference>
<dbReference type="RefSeq" id="WP_289269268.1">
    <property type="nucleotide sequence ID" value="NZ_OX365700.1"/>
</dbReference>
<dbReference type="Pfam" id="PF01451">
    <property type="entry name" value="LMWPc"/>
    <property type="match status" value="1"/>
</dbReference>
<dbReference type="KEGG" id="nti:DNFV4_02976"/>